<dbReference type="PRINTS" id="PR00412">
    <property type="entry name" value="EPOXHYDRLASE"/>
</dbReference>
<evidence type="ECO:0000313" key="3">
    <source>
        <dbReference type="EMBL" id="KPC60485.1"/>
    </source>
</evidence>
<dbReference type="PANTHER" id="PTHR43798:SF31">
    <property type="entry name" value="AB HYDROLASE SUPERFAMILY PROTEIN YCLE"/>
    <property type="match status" value="1"/>
</dbReference>
<name>A0A0N1JWA7_9ACTN</name>
<keyword evidence="4" id="KW-1185">Reference proteome</keyword>
<gene>
    <name evidence="3" type="ORF">ADL29_29170</name>
</gene>
<comment type="caution">
    <text evidence="3">The sequence shown here is derived from an EMBL/GenBank/DDBJ whole genome shotgun (WGS) entry which is preliminary data.</text>
</comment>
<dbReference type="Pfam" id="PF00561">
    <property type="entry name" value="Abhydrolase_1"/>
    <property type="match status" value="1"/>
</dbReference>
<proteinExistence type="predicted"/>
<dbReference type="InterPro" id="IPR000639">
    <property type="entry name" value="Epox_hydrolase-like"/>
</dbReference>
<organism evidence="3 4">
    <name type="scientific">Streptomyces chattanoogensis</name>
    <dbReference type="NCBI Taxonomy" id="66876"/>
    <lineage>
        <taxon>Bacteria</taxon>
        <taxon>Bacillati</taxon>
        <taxon>Actinomycetota</taxon>
        <taxon>Actinomycetes</taxon>
        <taxon>Kitasatosporales</taxon>
        <taxon>Streptomycetaceae</taxon>
        <taxon>Streptomyces</taxon>
    </lineage>
</organism>
<evidence type="ECO:0000256" key="1">
    <source>
        <dbReference type="ARBA" id="ARBA00022801"/>
    </source>
</evidence>
<dbReference type="EMBL" id="LGKG01000161">
    <property type="protein sequence ID" value="KPC60485.1"/>
    <property type="molecule type" value="Genomic_DNA"/>
</dbReference>
<protein>
    <submittedName>
        <fullName evidence="3">Hydrolase</fullName>
    </submittedName>
</protein>
<dbReference type="RefSeq" id="WP_053926546.1">
    <property type="nucleotide sequence ID" value="NZ_LGKG01000161.1"/>
</dbReference>
<dbReference type="PRINTS" id="PR00111">
    <property type="entry name" value="ABHYDROLASE"/>
</dbReference>
<reference evidence="4" key="1">
    <citation type="submission" date="2015-07" db="EMBL/GenBank/DDBJ databases">
        <authorList>
            <person name="Ju K.-S."/>
            <person name="Doroghazi J.R."/>
            <person name="Metcalf W.W."/>
        </authorList>
    </citation>
    <scope>NUCLEOTIDE SEQUENCE [LARGE SCALE GENOMIC DNA]</scope>
    <source>
        <strain evidence="4">NRRL ISP-5002</strain>
    </source>
</reference>
<dbReference type="PATRIC" id="fig|66876.3.peg.6402"/>
<dbReference type="InterPro" id="IPR050266">
    <property type="entry name" value="AB_hydrolase_sf"/>
</dbReference>
<dbReference type="Gene3D" id="3.40.50.1820">
    <property type="entry name" value="alpha/beta hydrolase"/>
    <property type="match status" value="1"/>
</dbReference>
<dbReference type="GO" id="GO:0016020">
    <property type="term" value="C:membrane"/>
    <property type="evidence" value="ECO:0007669"/>
    <property type="project" value="TreeGrafter"/>
</dbReference>
<dbReference type="SUPFAM" id="SSF53474">
    <property type="entry name" value="alpha/beta-Hydrolases"/>
    <property type="match status" value="1"/>
</dbReference>
<feature type="domain" description="AB hydrolase-1" evidence="2">
    <location>
        <begin position="16"/>
        <end position="245"/>
    </location>
</feature>
<accession>A0A0N1JWA7</accession>
<dbReference type="GO" id="GO:0016787">
    <property type="term" value="F:hydrolase activity"/>
    <property type="evidence" value="ECO:0007669"/>
    <property type="project" value="UniProtKB-KW"/>
</dbReference>
<dbReference type="AlphaFoldDB" id="A0A0N1JWA7"/>
<sequence length="266" mass="29343">MTRLAYEDEGDRNGEALVLIHGHPFNRSMWRPQIDHFRRAGWRVVAPDLRGYGESPATPGKTRLETFAADIAGLLDGLGIERFVLGGLSMGGQIVMECHRQFPHRIRAMLLADTFAAADTDEGKAARRTMAERLLREGMADYAREVLPKMIAPRTIETRPALARQVRDMMAGTSPEGAAAALRGRAERRDYTDLLPGIAVPTLVVVGEEDEFTPVSDARIIAEHVPDATLEVIARTAHMPNLERPDAFNTVLQRFLEALPDGAGRI</sequence>
<evidence type="ECO:0000259" key="2">
    <source>
        <dbReference type="Pfam" id="PF00561"/>
    </source>
</evidence>
<dbReference type="PANTHER" id="PTHR43798">
    <property type="entry name" value="MONOACYLGLYCEROL LIPASE"/>
    <property type="match status" value="1"/>
</dbReference>
<dbReference type="InterPro" id="IPR029058">
    <property type="entry name" value="AB_hydrolase_fold"/>
</dbReference>
<evidence type="ECO:0000313" key="4">
    <source>
        <dbReference type="Proteomes" id="UP000037982"/>
    </source>
</evidence>
<dbReference type="InterPro" id="IPR000073">
    <property type="entry name" value="AB_hydrolase_1"/>
</dbReference>
<keyword evidence="1 3" id="KW-0378">Hydrolase</keyword>
<dbReference type="Proteomes" id="UP000037982">
    <property type="component" value="Unassembled WGS sequence"/>
</dbReference>